<feature type="compositionally biased region" description="Acidic residues" evidence="1">
    <location>
        <begin position="1375"/>
        <end position="1393"/>
    </location>
</feature>
<feature type="compositionally biased region" description="Basic and acidic residues" evidence="1">
    <location>
        <begin position="1144"/>
        <end position="1160"/>
    </location>
</feature>
<protein>
    <recommendedName>
        <fullName evidence="2">Telomeric single stranded DNA binding POT1/Cdc13 domain-containing protein</fullName>
    </recommendedName>
</protein>
<feature type="compositionally biased region" description="Polar residues" evidence="1">
    <location>
        <begin position="1073"/>
        <end position="1104"/>
    </location>
</feature>
<feature type="compositionally biased region" description="Polar residues" evidence="1">
    <location>
        <begin position="1600"/>
        <end position="1622"/>
    </location>
</feature>
<feature type="compositionally biased region" description="Low complexity" evidence="1">
    <location>
        <begin position="1124"/>
        <end position="1143"/>
    </location>
</feature>
<dbReference type="InterPro" id="IPR011564">
    <property type="entry name" value="Telomer_end-bd_POT1/Cdc13"/>
</dbReference>
<comment type="caution">
    <text evidence="3">The sequence shown here is derived from an EMBL/GenBank/DDBJ whole genome shotgun (WGS) entry which is preliminary data.</text>
</comment>
<dbReference type="OrthoDB" id="5363079at2759"/>
<reference evidence="3 4" key="1">
    <citation type="journal article" date="2018" name="BMC Genomics">
        <title>Genomic evidence for intraspecific hybridization in a clonal and extremely halotolerant yeast.</title>
        <authorList>
            <person name="Gostincar C."/>
            <person name="Stajich J.E."/>
            <person name="Zupancic J."/>
            <person name="Zalar P."/>
            <person name="Gunde-Cimerman N."/>
        </authorList>
    </citation>
    <scope>NUCLEOTIDE SEQUENCE [LARGE SCALE GENOMIC DNA]</scope>
    <source>
        <strain evidence="3 4">EXF-6656</strain>
    </source>
</reference>
<feature type="region of interest" description="Disordered" evidence="1">
    <location>
        <begin position="1683"/>
        <end position="1809"/>
    </location>
</feature>
<name>A0A3M6X4M0_HORWE</name>
<dbReference type="InterPro" id="IPR042099">
    <property type="entry name" value="ANL_N_sf"/>
</dbReference>
<feature type="compositionally biased region" description="Polar residues" evidence="1">
    <location>
        <begin position="1314"/>
        <end position="1329"/>
    </location>
</feature>
<feature type="region of interest" description="Disordered" evidence="1">
    <location>
        <begin position="663"/>
        <end position="692"/>
    </location>
</feature>
<dbReference type="InterPro" id="IPR045851">
    <property type="entry name" value="AMP-bd_C_sf"/>
</dbReference>
<proteinExistence type="predicted"/>
<dbReference type="Pfam" id="PF13193">
    <property type="entry name" value="AMP-binding_C"/>
    <property type="match status" value="1"/>
</dbReference>
<dbReference type="CDD" id="cd04497">
    <property type="entry name" value="hPOT1_OB1_like"/>
    <property type="match status" value="1"/>
</dbReference>
<dbReference type="SMART" id="SM00976">
    <property type="entry name" value="Telo_bind"/>
    <property type="match status" value="1"/>
</dbReference>
<evidence type="ECO:0000313" key="3">
    <source>
        <dbReference type="EMBL" id="RMX85765.1"/>
    </source>
</evidence>
<dbReference type="SUPFAM" id="SSF56801">
    <property type="entry name" value="Acetyl-CoA synthetase-like"/>
    <property type="match status" value="1"/>
</dbReference>
<accession>A0A3M6X4M0</accession>
<dbReference type="GO" id="GO:0019748">
    <property type="term" value="P:secondary metabolic process"/>
    <property type="evidence" value="ECO:0007669"/>
    <property type="project" value="TreeGrafter"/>
</dbReference>
<feature type="compositionally biased region" description="Polar residues" evidence="1">
    <location>
        <begin position="969"/>
        <end position="985"/>
    </location>
</feature>
<feature type="compositionally biased region" description="Basic and acidic residues" evidence="1">
    <location>
        <begin position="1212"/>
        <end position="1222"/>
    </location>
</feature>
<dbReference type="PANTHER" id="PTHR24096:SF265">
    <property type="entry name" value="ENZYME, PUTATIVE (AFU_ORTHOLOGUE AFUA_5G14270)-RELATED"/>
    <property type="match status" value="1"/>
</dbReference>
<gene>
    <name evidence="3" type="ORF">D0869_03578</name>
</gene>
<dbReference type="GO" id="GO:0000781">
    <property type="term" value="C:chromosome, telomeric region"/>
    <property type="evidence" value="ECO:0007669"/>
    <property type="project" value="InterPro"/>
</dbReference>
<sequence length="2079" mass="225836">MESKNLVTWVFQDHSNQDKPILIDAANPERSLTKKQARELVLALAGAFDPGSTVCLHIANDILYPVLVLAILASGCRWTGTNPAYTAPELSHHFKASETKYIICEQHLAQVCQEALDTNGSNSEVIVFEDILHSELGNLCGRDSAVSTQSERKPEADNLQYRKLSELLRIPDSTELCELTKDVSPEDFAVLMQTSGTTGLPKMAARTHRAMILEQAAIEKFHSTTRYNIRRLFCTPIFHGFSTPEMVFNALRLGHTAYFMSRFDDSFAQKIHDFNITETFGAPPMFLRLVSHPNARSLLQSLKAIYFGGAPLAPELKKRMLDLFEGEKPRIVPVYGMTEGGWFTTLPSEERDETGSLGRPLPGFEMKVVPRPNAELGSGQAVGEILVKGPQLMTGYFNNVTATEESFEDGWLKTGDIGYFKDGEVYPVDRAKDLIKVNGWQVSPAEVENALLEYDGVQDAGVVGMGEDVSEHPVACVVVQNTDVTAEMLKVHLRARLASYKVSMTEICFVDSIPKNPSGKILRNRLRDALASRCSGGGPGEMEETVPIQTLAPDAELPSNGAIRAVVSLAWPFSSSTRQCALLLADPDFRLRTRKGQVRVRFTGPSAEAVAKSRIGIGDEITLHLGGATWAESKEGAIRTPGKSVDGELVFARQLELKVAKGSGEADISLDAPPSPQKPTHDYTEAATSTPLPKAVRDLRSSWHESGVPIYSSPAFAKRIRLSGDSFSSSAFDPFVEDREDSDEQASKKLRTSFGSVSQWRYAGRSPSPPKDTPGFDLQAELDRQDAEDRAQLQDAIRSQSGHDEGAPSQASRRDTIDPEAENLPQKRASPIPAAEPPQPLPNDGVTIGDLPNLQDQTSQLFTEMPPPPLPRSRTNELTQANNFARSQSPATPELRAVPNSGLPLPSPFPAEGSQGHYFEQHQDPGVPKVSSQLGEERTGDAVVEQQVPAADIAPGGDTGAMEKGVSEPDSSSNGIGQVESQQGAPETESQKPLSSAAKGKTQRDKVLQSELDPPVPPSPRPTVATPVKLPPNIFSLDGAGTTASNFNTPVKEARPTPGSTPQSQRDKVMRQTFKSLFGIQTSPEPETEAQSPVPQRSEQQPEQLRTEDVKSRVGRPKVFDSIASSTLSQAATEQQTTSTQAAPERREDKQTQVIERDDVSESLPFIQVGTQGEAKDNENAEIFAEKERQQSTSEQQGVDILQDQASSIFAQKREDVEEVAHPAETPSKTSLVGQTFPASQPDQRSSTAAETVASQQRPPPSSAPAVIRLDSSSDVDPEDTAERDDQHQDSAPKAESPDTNAAQQVDEGVKAARSSNSTSTEMPKQTMLSGRFPRDRVIEDSQDELPTLLNTQAAPTMDEDEVISNEKKTQAPVLEEDEVEELQDLAEAEADASENQVERQIQSASVASDEEMEDTDAEFEYSRLHEENAGDVEDEPMHEGPLNTLDDQVHPPLTTEHPVAEPVDVHGGSVDADVKGNDVRRDDEAQLSQKPTQFGVIELGSSSPAPQIEPVSSVFDTGARPSESLQELAPGLEEAEAGFETRLQRNEQPQSPLTPDQRGGKEFIEESIADSQVSFNEASQLPNESLAGAEPKTFEPGTPSVQPQTPLTTQETSQQLKTQIPLTDLSEPVKENDTDANASVTNLRASATLEASQPSGIWASATRAQGGIEEPVVQKELIETSEVAQSKAQDADDIDNSALLAQQTKAKAGDANAADRSELHEDDGVEKDQNDAATEVEEIAMSKKQDAAGLETGLSTVTAGEESRTPASTMLRQPEQDLAQPAHAQANVQTPIQSSKRKSTPRKSLSARLSHVPDVISAWFSPRRSSTRTDVFDSPSAAQQPKEDVLPHPTQEETDKPVGDAAQISAAAKMPQLTHTKSNGILTSMGYYTPLSRLEEYLNPASQGTNTVEIIAVVSDSTRKPERAKGGPKDYFTIFRTTEPSKSPASSVRVEVFRPWKAKLPVAEVGDVILLRGFIVKSRKRKPYLLSTDASGWCVWRYAEFMRSESHTDGLNSSSVREEVTGPPVELSEAERSHVRTLREWWLSTHPVEEGQGGEQGSDGPADGETEHEDASGITARL</sequence>
<dbReference type="InterPro" id="IPR025110">
    <property type="entry name" value="AMP-bd_C"/>
</dbReference>
<feature type="region of interest" description="Disordered" evidence="1">
    <location>
        <begin position="2008"/>
        <end position="2030"/>
    </location>
</feature>
<dbReference type="GO" id="GO:0016405">
    <property type="term" value="F:CoA-ligase activity"/>
    <property type="evidence" value="ECO:0007669"/>
    <property type="project" value="TreeGrafter"/>
</dbReference>
<feature type="domain" description="Telomeric single stranded DNA binding POT1/Cdc13" evidence="2">
    <location>
        <begin position="1889"/>
        <end position="2044"/>
    </location>
</feature>
<feature type="region of interest" description="Disordered" evidence="1">
    <location>
        <begin position="2047"/>
        <end position="2079"/>
    </location>
</feature>
<evidence type="ECO:0000313" key="4">
    <source>
        <dbReference type="Proteomes" id="UP000281245"/>
    </source>
</evidence>
<organism evidence="3 4">
    <name type="scientific">Hortaea werneckii</name>
    <name type="common">Black yeast</name>
    <name type="synonym">Cladosporium werneckii</name>
    <dbReference type="NCBI Taxonomy" id="91943"/>
    <lineage>
        <taxon>Eukaryota</taxon>
        <taxon>Fungi</taxon>
        <taxon>Dikarya</taxon>
        <taxon>Ascomycota</taxon>
        <taxon>Pezizomycotina</taxon>
        <taxon>Dothideomycetes</taxon>
        <taxon>Dothideomycetidae</taxon>
        <taxon>Mycosphaerellales</taxon>
        <taxon>Teratosphaeriaceae</taxon>
        <taxon>Hortaea</taxon>
    </lineage>
</organism>
<feature type="compositionally biased region" description="Polar residues" evidence="1">
    <location>
        <begin position="876"/>
        <end position="891"/>
    </location>
</feature>
<feature type="compositionally biased region" description="Basic and acidic residues" evidence="1">
    <location>
        <begin position="1174"/>
        <end position="1190"/>
    </location>
</feature>
<feature type="compositionally biased region" description="Basic and acidic residues" evidence="1">
    <location>
        <begin position="1473"/>
        <end position="1485"/>
    </location>
</feature>
<dbReference type="SUPFAM" id="SSF50249">
    <property type="entry name" value="Nucleic acid-binding proteins"/>
    <property type="match status" value="1"/>
</dbReference>
<feature type="compositionally biased region" description="Polar residues" evidence="1">
    <location>
        <begin position="1570"/>
        <end position="1584"/>
    </location>
</feature>
<feature type="compositionally biased region" description="Basic and acidic residues" evidence="1">
    <location>
        <begin position="1284"/>
        <end position="1297"/>
    </location>
</feature>
<dbReference type="Gene3D" id="3.40.50.12780">
    <property type="entry name" value="N-terminal domain of ligase-like"/>
    <property type="match status" value="1"/>
</dbReference>
<feature type="compositionally biased region" description="Basic and acidic residues" evidence="1">
    <location>
        <begin position="1842"/>
        <end position="1858"/>
    </location>
</feature>
<dbReference type="Proteomes" id="UP000281245">
    <property type="component" value="Unassembled WGS sequence"/>
</dbReference>
<dbReference type="PROSITE" id="PS00455">
    <property type="entry name" value="AMP_BINDING"/>
    <property type="match status" value="1"/>
</dbReference>
<dbReference type="VEuPathDB" id="FungiDB:BTJ68_14246"/>
<dbReference type="Pfam" id="PF02765">
    <property type="entry name" value="POT1"/>
    <property type="match status" value="1"/>
</dbReference>
<feature type="compositionally biased region" description="Acidic residues" evidence="1">
    <location>
        <begin position="1409"/>
        <end position="1420"/>
    </location>
</feature>
<dbReference type="Pfam" id="PF00501">
    <property type="entry name" value="AMP-binding"/>
    <property type="match status" value="1"/>
</dbReference>
<feature type="compositionally biased region" description="Polar residues" evidence="1">
    <location>
        <begin position="1636"/>
        <end position="1656"/>
    </location>
</feature>
<dbReference type="InterPro" id="IPR012340">
    <property type="entry name" value="NA-bd_OB-fold"/>
</dbReference>
<feature type="compositionally biased region" description="Acidic residues" evidence="1">
    <location>
        <begin position="1274"/>
        <end position="1283"/>
    </location>
</feature>
<dbReference type="Gene3D" id="2.40.50.140">
    <property type="entry name" value="Nucleic acid-binding proteins"/>
    <property type="match status" value="1"/>
</dbReference>
<feature type="compositionally biased region" description="Polar residues" evidence="1">
    <location>
        <begin position="1227"/>
        <end position="1250"/>
    </location>
</feature>
<dbReference type="GO" id="GO:0003677">
    <property type="term" value="F:DNA binding"/>
    <property type="evidence" value="ECO:0007669"/>
    <property type="project" value="InterPro"/>
</dbReference>
<evidence type="ECO:0000259" key="2">
    <source>
        <dbReference type="SMART" id="SM00976"/>
    </source>
</evidence>
<feature type="region of interest" description="Disordered" evidence="1">
    <location>
        <begin position="1825"/>
        <end position="1858"/>
    </location>
</feature>
<dbReference type="EMBL" id="QWIJ01000202">
    <property type="protein sequence ID" value="RMX85765.1"/>
    <property type="molecule type" value="Genomic_DNA"/>
</dbReference>
<dbReference type="PANTHER" id="PTHR24096">
    <property type="entry name" value="LONG-CHAIN-FATTY-ACID--COA LIGASE"/>
    <property type="match status" value="1"/>
</dbReference>
<dbReference type="Gene3D" id="3.30.300.30">
    <property type="match status" value="1"/>
</dbReference>
<dbReference type="InterPro" id="IPR020845">
    <property type="entry name" value="AMP-binding_CS"/>
</dbReference>
<evidence type="ECO:0000256" key="1">
    <source>
        <dbReference type="SAM" id="MobiDB-lite"/>
    </source>
</evidence>
<dbReference type="InterPro" id="IPR000873">
    <property type="entry name" value="AMP-dep_synth/lig_dom"/>
</dbReference>
<feature type="compositionally biased region" description="Basic and acidic residues" evidence="1">
    <location>
        <begin position="801"/>
        <end position="817"/>
    </location>
</feature>
<dbReference type="GO" id="GO:0000723">
    <property type="term" value="P:telomere maintenance"/>
    <property type="evidence" value="ECO:0007669"/>
    <property type="project" value="InterPro"/>
</dbReference>
<feature type="region of interest" description="Disordered" evidence="1">
    <location>
        <begin position="784"/>
        <end position="1666"/>
    </location>
</feature>